<accession>A0ABY1MCG8</accession>
<dbReference type="Gene3D" id="1.10.10.10">
    <property type="entry name" value="Winged helix-like DNA-binding domain superfamily/Winged helix DNA-binding domain"/>
    <property type="match status" value="1"/>
</dbReference>
<protein>
    <submittedName>
        <fullName evidence="2">Helix-turn-helix domain-containing protein</fullName>
    </submittedName>
</protein>
<dbReference type="Gene3D" id="6.10.140.2180">
    <property type="match status" value="1"/>
</dbReference>
<dbReference type="InterPro" id="IPR036390">
    <property type="entry name" value="WH_DNA-bd_sf"/>
</dbReference>
<sequence length="188" mass="20872">MVKTSPIAEVVLHPVRLRIVQQLGGRQLTTSELRSALPDVTQATLYRHVAALIDAEIVTVVDERRVRGTVERTLALGDRMAHVGHDDLAAMSDAELRNAFVTFLGALGESFDRFIEDDDRSLRDYLGFGTTPLYVTTDDLAEIQNRLADILAPYRTDTDDDRMRITLMTAVIPVSSGAASEEEKRSEE</sequence>
<dbReference type="SMART" id="SM00418">
    <property type="entry name" value="HTH_ARSR"/>
    <property type="match status" value="1"/>
</dbReference>
<reference evidence="2 3" key="1">
    <citation type="submission" date="2017-04" db="EMBL/GenBank/DDBJ databases">
        <authorList>
            <person name="Varghese N."/>
            <person name="Submissions S."/>
        </authorList>
    </citation>
    <scope>NUCLEOTIDE SEQUENCE [LARGE SCALE GENOMIC DNA]</scope>
    <source>
        <strain evidence="2 3">J3</strain>
    </source>
</reference>
<name>A0ABY1MCG8_RHORH</name>
<dbReference type="RefSeq" id="WP_085469500.1">
    <property type="nucleotide sequence ID" value="NZ_FXAV01000008.1"/>
</dbReference>
<dbReference type="InterPro" id="IPR001845">
    <property type="entry name" value="HTH_ArsR_DNA-bd_dom"/>
</dbReference>
<dbReference type="InterPro" id="IPR036388">
    <property type="entry name" value="WH-like_DNA-bd_sf"/>
</dbReference>
<dbReference type="EMBL" id="FXAV01000008">
    <property type="protein sequence ID" value="SMG44799.1"/>
    <property type="molecule type" value="Genomic_DNA"/>
</dbReference>
<feature type="domain" description="HTH arsR-type" evidence="1">
    <location>
        <begin position="10"/>
        <end position="82"/>
    </location>
</feature>
<dbReference type="Pfam" id="PF12840">
    <property type="entry name" value="HTH_20"/>
    <property type="match status" value="1"/>
</dbReference>
<comment type="caution">
    <text evidence="2">The sequence shown here is derived from an EMBL/GenBank/DDBJ whole genome shotgun (WGS) entry which is preliminary data.</text>
</comment>
<evidence type="ECO:0000259" key="1">
    <source>
        <dbReference type="SMART" id="SM00418"/>
    </source>
</evidence>
<dbReference type="Proteomes" id="UP000193566">
    <property type="component" value="Unassembled WGS sequence"/>
</dbReference>
<organism evidence="2 3">
    <name type="scientific">Rhodococcus rhodochrous J3</name>
    <dbReference type="NCBI Taxonomy" id="903528"/>
    <lineage>
        <taxon>Bacteria</taxon>
        <taxon>Bacillati</taxon>
        <taxon>Actinomycetota</taxon>
        <taxon>Actinomycetes</taxon>
        <taxon>Mycobacteriales</taxon>
        <taxon>Nocardiaceae</taxon>
        <taxon>Rhodococcus</taxon>
    </lineage>
</organism>
<evidence type="ECO:0000313" key="2">
    <source>
        <dbReference type="EMBL" id="SMG44799.1"/>
    </source>
</evidence>
<dbReference type="InterPro" id="IPR011991">
    <property type="entry name" value="ArsR-like_HTH"/>
</dbReference>
<gene>
    <name evidence="2" type="ORF">SAMN02745947_03113</name>
</gene>
<keyword evidence="3" id="KW-1185">Reference proteome</keyword>
<dbReference type="CDD" id="cd00090">
    <property type="entry name" value="HTH_ARSR"/>
    <property type="match status" value="1"/>
</dbReference>
<dbReference type="SUPFAM" id="SSF46785">
    <property type="entry name" value="Winged helix' DNA-binding domain"/>
    <property type="match status" value="1"/>
</dbReference>
<evidence type="ECO:0000313" key="3">
    <source>
        <dbReference type="Proteomes" id="UP000193566"/>
    </source>
</evidence>
<proteinExistence type="predicted"/>